<dbReference type="Pfam" id="PF12947">
    <property type="entry name" value="EGF_3"/>
    <property type="match status" value="2"/>
</dbReference>
<dbReference type="InterPro" id="IPR024731">
    <property type="entry name" value="NELL2-like_EGF"/>
</dbReference>
<evidence type="ECO:0000259" key="7">
    <source>
        <dbReference type="PROSITE" id="PS50026"/>
    </source>
</evidence>
<dbReference type="CDD" id="cd00054">
    <property type="entry name" value="EGF_CA"/>
    <property type="match status" value="5"/>
</dbReference>
<feature type="domain" description="EGF-like" evidence="7">
    <location>
        <begin position="76"/>
        <end position="111"/>
    </location>
</feature>
<accession>A0A3M6UHD3</accession>
<evidence type="ECO:0000259" key="8">
    <source>
        <dbReference type="PROSITE" id="PS50234"/>
    </source>
</evidence>
<dbReference type="Pfam" id="PF00092">
    <property type="entry name" value="VWA"/>
    <property type="match status" value="1"/>
</dbReference>
<dbReference type="Gene3D" id="2.10.25.10">
    <property type="entry name" value="Laminin"/>
    <property type="match status" value="6"/>
</dbReference>
<evidence type="ECO:0000256" key="5">
    <source>
        <dbReference type="ARBA" id="ARBA00023180"/>
    </source>
</evidence>
<dbReference type="PANTHER" id="PTHR24050">
    <property type="entry name" value="PA14 DOMAIN-CONTAINING PROTEIN"/>
    <property type="match status" value="1"/>
</dbReference>
<dbReference type="PROSITE" id="PS00010">
    <property type="entry name" value="ASX_HYDROXYL"/>
    <property type="match status" value="6"/>
</dbReference>
<dbReference type="SUPFAM" id="SSF57196">
    <property type="entry name" value="EGF/Laminin"/>
    <property type="match status" value="3"/>
</dbReference>
<proteinExistence type="predicted"/>
<evidence type="ECO:0000256" key="3">
    <source>
        <dbReference type="ARBA" id="ARBA00022737"/>
    </source>
</evidence>
<dbReference type="SUPFAM" id="SSF57184">
    <property type="entry name" value="Growth factor receptor domain"/>
    <property type="match status" value="1"/>
</dbReference>
<dbReference type="InterPro" id="IPR009030">
    <property type="entry name" value="Growth_fac_rcpt_cys_sf"/>
</dbReference>
<dbReference type="SMART" id="SM00179">
    <property type="entry name" value="EGF_CA"/>
    <property type="match status" value="6"/>
</dbReference>
<feature type="domain" description="EGF-like" evidence="7">
    <location>
        <begin position="119"/>
        <end position="159"/>
    </location>
</feature>
<feature type="domain" description="EGF-like" evidence="7">
    <location>
        <begin position="203"/>
        <end position="243"/>
    </location>
</feature>
<dbReference type="InterPro" id="IPR000742">
    <property type="entry name" value="EGF"/>
</dbReference>
<gene>
    <name evidence="9" type="ORF">pdam_00020767</name>
</gene>
<dbReference type="Pfam" id="PF07645">
    <property type="entry name" value="EGF_CA"/>
    <property type="match status" value="3"/>
</dbReference>
<evidence type="ECO:0000256" key="6">
    <source>
        <dbReference type="PROSITE-ProRule" id="PRU00076"/>
    </source>
</evidence>
<dbReference type="InterPro" id="IPR049883">
    <property type="entry name" value="NOTCH1_EGF-like"/>
</dbReference>
<dbReference type="OrthoDB" id="4405280at2759"/>
<comment type="caution">
    <text evidence="9">The sequence shown here is derived from an EMBL/GenBank/DDBJ whole genome shotgun (WGS) entry which is preliminary data.</text>
</comment>
<dbReference type="EMBL" id="RCHS01001537">
    <property type="protein sequence ID" value="RMX52989.1"/>
    <property type="molecule type" value="Genomic_DNA"/>
</dbReference>
<evidence type="ECO:0000256" key="1">
    <source>
        <dbReference type="ARBA" id="ARBA00022536"/>
    </source>
</evidence>
<organism evidence="9 10">
    <name type="scientific">Pocillopora damicornis</name>
    <name type="common">Cauliflower coral</name>
    <name type="synonym">Millepora damicornis</name>
    <dbReference type="NCBI Taxonomy" id="46731"/>
    <lineage>
        <taxon>Eukaryota</taxon>
        <taxon>Metazoa</taxon>
        <taxon>Cnidaria</taxon>
        <taxon>Anthozoa</taxon>
        <taxon>Hexacorallia</taxon>
        <taxon>Scleractinia</taxon>
        <taxon>Astrocoeniina</taxon>
        <taxon>Pocilloporidae</taxon>
        <taxon>Pocillopora</taxon>
    </lineage>
</organism>
<evidence type="ECO:0000256" key="4">
    <source>
        <dbReference type="ARBA" id="ARBA00023157"/>
    </source>
</evidence>
<dbReference type="InterPro" id="IPR001881">
    <property type="entry name" value="EGF-like_Ca-bd_dom"/>
</dbReference>
<dbReference type="InterPro" id="IPR000152">
    <property type="entry name" value="EGF-type_Asp/Asn_hydroxyl_site"/>
</dbReference>
<reference evidence="9 10" key="1">
    <citation type="journal article" date="2018" name="Sci. Rep.">
        <title>Comparative analysis of the Pocillopora damicornis genome highlights role of immune system in coral evolution.</title>
        <authorList>
            <person name="Cunning R."/>
            <person name="Bay R.A."/>
            <person name="Gillette P."/>
            <person name="Baker A.C."/>
            <person name="Traylor-Knowles N."/>
        </authorList>
    </citation>
    <scope>NUCLEOTIDE SEQUENCE [LARGE SCALE GENOMIC DNA]</scope>
    <source>
        <strain evidence="9">RSMAS</strain>
        <tissue evidence="9">Whole animal</tissue>
    </source>
</reference>
<dbReference type="SMART" id="SM00181">
    <property type="entry name" value="EGF"/>
    <property type="match status" value="6"/>
</dbReference>
<keyword evidence="2" id="KW-0732">Signal</keyword>
<dbReference type="InterPro" id="IPR052235">
    <property type="entry name" value="Nephronectin_domain"/>
</dbReference>
<dbReference type="STRING" id="46731.A0A3M6UHD3"/>
<keyword evidence="3" id="KW-0677">Repeat</keyword>
<name>A0A3M6UHD3_POCDA</name>
<dbReference type="SUPFAM" id="SSF53300">
    <property type="entry name" value="vWA-like"/>
    <property type="match status" value="1"/>
</dbReference>
<dbReference type="PROSITE" id="PS01186">
    <property type="entry name" value="EGF_2"/>
    <property type="match status" value="3"/>
</dbReference>
<dbReference type="FunFam" id="2.10.25.10:FF:000038">
    <property type="entry name" value="Fibrillin 2"/>
    <property type="match status" value="5"/>
</dbReference>
<dbReference type="PROSITE" id="PS50234">
    <property type="entry name" value="VWFA"/>
    <property type="match status" value="1"/>
</dbReference>
<dbReference type="InterPro" id="IPR013032">
    <property type="entry name" value="EGF-like_CS"/>
</dbReference>
<dbReference type="InterPro" id="IPR036465">
    <property type="entry name" value="vWFA_dom_sf"/>
</dbReference>
<evidence type="ECO:0000313" key="10">
    <source>
        <dbReference type="Proteomes" id="UP000275408"/>
    </source>
</evidence>
<sequence>MELGFDFANELGVKVAMETDIHPSSPTVAGFNECADSTQNNCHQHASCSDLPEGFSCKCKAGFKDIGNTPGVQCEDVDECSTGNNNCDNDAACVNAVGTYTCNCGSGFTWEAKLMKCKDVNECSMNTDDCHNLATCSNKEGGYDCNCKAGYTGSGVSCSDEDECSTGSHQCTGGSQCINNQGSYTCQCTSGLKWNANELKCQDVDECKEKTDDCNILTKCVNNEGSYECQCIAGYTGSGNSCSDVDECRQETDNCSTLATCTNKIGSFECECITGFTGDGVHCAGPGGSSCSVEADVAFVLHSVSPGEVFTQLKMFLKLAAAKFTISLGNRLGVSLYGNTVSHQVSLDVSKDNKRFISAVDSLKPLVGGNRLDLAIHDTFNSHFNTISANAKVMVLVVSDNVNRPTVHCPSYIQPYELAKRMYQAGVRVMVAAVAVNISEDYKEFVESDNEIWYFDDYEELVSTAGDFAIAVCQTAGKL</sequence>
<dbReference type="SMART" id="SM00327">
    <property type="entry name" value="VWA"/>
    <property type="match status" value="1"/>
</dbReference>
<keyword evidence="4" id="KW-1015">Disulfide bond</keyword>
<keyword evidence="5" id="KW-0325">Glycoprotein</keyword>
<dbReference type="PROSITE" id="PS01187">
    <property type="entry name" value="EGF_CA"/>
    <property type="match status" value="2"/>
</dbReference>
<dbReference type="Gene3D" id="3.40.50.410">
    <property type="entry name" value="von Willebrand factor, type A domain"/>
    <property type="match status" value="1"/>
</dbReference>
<keyword evidence="10" id="KW-1185">Reference proteome</keyword>
<feature type="domain" description="EGF-like" evidence="7">
    <location>
        <begin position="160"/>
        <end position="202"/>
    </location>
</feature>
<dbReference type="Pfam" id="PF12661">
    <property type="entry name" value="hEGF"/>
    <property type="match status" value="1"/>
</dbReference>
<evidence type="ECO:0000313" key="9">
    <source>
        <dbReference type="EMBL" id="RMX52989.1"/>
    </source>
</evidence>
<protein>
    <submittedName>
        <fullName evidence="9">Uncharacterized protein</fullName>
    </submittedName>
</protein>
<dbReference type="GO" id="GO:0005509">
    <property type="term" value="F:calcium ion binding"/>
    <property type="evidence" value="ECO:0007669"/>
    <property type="project" value="InterPro"/>
</dbReference>
<dbReference type="AlphaFoldDB" id="A0A3M6UHD3"/>
<dbReference type="PANTHER" id="PTHR24050:SF28">
    <property type="entry name" value="UROMODULIN-LIKE"/>
    <property type="match status" value="1"/>
</dbReference>
<dbReference type="InterPro" id="IPR002035">
    <property type="entry name" value="VWF_A"/>
</dbReference>
<feature type="domain" description="VWFA" evidence="8">
    <location>
        <begin position="296"/>
        <end position="468"/>
    </location>
</feature>
<comment type="caution">
    <text evidence="6">Lacks conserved residue(s) required for the propagation of feature annotation.</text>
</comment>
<keyword evidence="1 6" id="KW-0245">EGF-like domain</keyword>
<evidence type="ECO:0000256" key="2">
    <source>
        <dbReference type="ARBA" id="ARBA00022729"/>
    </source>
</evidence>
<dbReference type="PROSITE" id="PS50026">
    <property type="entry name" value="EGF_3"/>
    <property type="match status" value="6"/>
</dbReference>
<dbReference type="InterPro" id="IPR018097">
    <property type="entry name" value="EGF_Ca-bd_CS"/>
</dbReference>
<feature type="domain" description="EGF-like" evidence="7">
    <location>
        <begin position="30"/>
        <end position="75"/>
    </location>
</feature>
<feature type="domain" description="EGF-like" evidence="7">
    <location>
        <begin position="244"/>
        <end position="284"/>
    </location>
</feature>
<dbReference type="Proteomes" id="UP000275408">
    <property type="component" value="Unassembled WGS sequence"/>
</dbReference>